<dbReference type="Proteomes" id="UP001379235">
    <property type="component" value="Unassembled WGS sequence"/>
</dbReference>
<gene>
    <name evidence="2" type="ORF">WG900_07810</name>
</gene>
<dbReference type="SUPFAM" id="SSF50129">
    <property type="entry name" value="GroES-like"/>
    <property type="match status" value="1"/>
</dbReference>
<proteinExistence type="predicted"/>
<name>A0ABU8S783_9SPHN</name>
<dbReference type="InterPro" id="IPR036291">
    <property type="entry name" value="NAD(P)-bd_dom_sf"/>
</dbReference>
<dbReference type="InterPro" id="IPR013149">
    <property type="entry name" value="ADH-like_C"/>
</dbReference>
<feature type="domain" description="Enoyl reductase (ER)" evidence="1">
    <location>
        <begin position="7"/>
        <end position="334"/>
    </location>
</feature>
<evidence type="ECO:0000313" key="3">
    <source>
        <dbReference type="Proteomes" id="UP001379235"/>
    </source>
</evidence>
<dbReference type="EMBL" id="JBBHJY010000003">
    <property type="protein sequence ID" value="MEJ6009822.1"/>
    <property type="molecule type" value="Genomic_DNA"/>
</dbReference>
<comment type="caution">
    <text evidence="2">The sequence shown here is derived from an EMBL/GenBank/DDBJ whole genome shotgun (WGS) entry which is preliminary data.</text>
</comment>
<dbReference type="PANTHER" id="PTHR45033:SF2">
    <property type="entry name" value="ZINC-TYPE ALCOHOL DEHYDROGENASE-LIKE PROTEIN C1773.06C"/>
    <property type="match status" value="1"/>
</dbReference>
<evidence type="ECO:0000313" key="2">
    <source>
        <dbReference type="EMBL" id="MEJ6009822.1"/>
    </source>
</evidence>
<dbReference type="RefSeq" id="WP_339966125.1">
    <property type="nucleotide sequence ID" value="NZ_JBBHJY010000003.1"/>
</dbReference>
<accession>A0ABU8S783</accession>
<keyword evidence="3" id="KW-1185">Reference proteome</keyword>
<dbReference type="Gene3D" id="3.90.180.10">
    <property type="entry name" value="Medium-chain alcohol dehydrogenases, catalytic domain"/>
    <property type="match status" value="1"/>
</dbReference>
<protein>
    <submittedName>
        <fullName evidence="2">NAD(P)-dependent alcohol dehydrogenase</fullName>
    </submittedName>
</protein>
<organism evidence="2 3">
    <name type="scientific">Novosphingobium aquae</name>
    <dbReference type="NCBI Taxonomy" id="3133435"/>
    <lineage>
        <taxon>Bacteria</taxon>
        <taxon>Pseudomonadati</taxon>
        <taxon>Pseudomonadota</taxon>
        <taxon>Alphaproteobacteria</taxon>
        <taxon>Sphingomonadales</taxon>
        <taxon>Sphingomonadaceae</taxon>
        <taxon>Novosphingobium</taxon>
    </lineage>
</organism>
<dbReference type="PANTHER" id="PTHR45033">
    <property type="match status" value="1"/>
</dbReference>
<dbReference type="Gene3D" id="3.40.50.720">
    <property type="entry name" value="NAD(P)-binding Rossmann-like Domain"/>
    <property type="match status" value="1"/>
</dbReference>
<dbReference type="InterPro" id="IPR013154">
    <property type="entry name" value="ADH-like_N"/>
</dbReference>
<dbReference type="SMART" id="SM00829">
    <property type="entry name" value="PKS_ER"/>
    <property type="match status" value="1"/>
</dbReference>
<dbReference type="InterPro" id="IPR011032">
    <property type="entry name" value="GroES-like_sf"/>
</dbReference>
<reference evidence="2 3" key="1">
    <citation type="submission" date="2024-03" db="EMBL/GenBank/DDBJ databases">
        <authorList>
            <person name="Jo J.-H."/>
        </authorList>
    </citation>
    <scope>NUCLEOTIDE SEQUENCE [LARGE SCALE GENOMIC DNA]</scope>
    <source>
        <strain evidence="2 3">AS3R-12</strain>
    </source>
</reference>
<evidence type="ECO:0000259" key="1">
    <source>
        <dbReference type="SMART" id="SM00829"/>
    </source>
</evidence>
<dbReference type="InterPro" id="IPR052711">
    <property type="entry name" value="Zinc_ADH-like"/>
</dbReference>
<dbReference type="CDD" id="cd08276">
    <property type="entry name" value="MDR7"/>
    <property type="match status" value="1"/>
</dbReference>
<dbReference type="Pfam" id="PF08240">
    <property type="entry name" value="ADH_N"/>
    <property type="match status" value="1"/>
</dbReference>
<sequence length="336" mass="34381">MKAYEIGAQDGISALTEVTRPDPVAGPGEAVLKVRLVGLNNRDVQVIEGRYGAKKAPERVPLSEGVGEVVALGEGATGIAVGDRAVFAHFATWIDGPFAMSAFGHDVGITHDGWLADYVKVPAAALVSVPEGLSDEQAAPLASAAVTAWNAIVAVGQVKPGDLVLALGTGGVAIWTLQIAKAHGAQVAITSSSDEKLELARKLGADFTINYAEHPDWAAELLRQTGGRGADIIAETGGQGTLPLSINAAAANGRVVLIAVGSADGPLPNYGGIIGKNLAIKGITEGSRAMLAGLVDCIAANGIQPVVDRTFGFDDAREAYAYLKSGGHVGKVLIKL</sequence>
<dbReference type="InterPro" id="IPR020843">
    <property type="entry name" value="ER"/>
</dbReference>
<dbReference type="SUPFAM" id="SSF51735">
    <property type="entry name" value="NAD(P)-binding Rossmann-fold domains"/>
    <property type="match status" value="1"/>
</dbReference>
<dbReference type="Pfam" id="PF00107">
    <property type="entry name" value="ADH_zinc_N"/>
    <property type="match status" value="1"/>
</dbReference>